<comment type="caution">
    <text evidence="2">The sequence shown here is derived from an EMBL/GenBank/DDBJ whole genome shotgun (WGS) entry which is preliminary data.</text>
</comment>
<reference evidence="2 3" key="1">
    <citation type="submission" date="2020-01" db="EMBL/GenBank/DDBJ databases">
        <title>Genomes of bacteria type strains.</title>
        <authorList>
            <person name="Chen J."/>
            <person name="Zhu S."/>
            <person name="Chen J."/>
        </authorList>
    </citation>
    <scope>NUCLEOTIDE SEQUENCE [LARGE SCALE GENOMIC DNA]</scope>
    <source>
        <strain evidence="2 3">KCTC 52919</strain>
    </source>
</reference>
<protein>
    <recommendedName>
        <fullName evidence="4">Heat induced stress protein YflT</fullName>
    </recommendedName>
</protein>
<evidence type="ECO:0000313" key="3">
    <source>
        <dbReference type="Proteomes" id="UP000476332"/>
    </source>
</evidence>
<evidence type="ECO:0000313" key="2">
    <source>
        <dbReference type="EMBL" id="NDV87107.1"/>
    </source>
</evidence>
<sequence length="157" mass="17816">MNRNVTAIYRTHAVAELVRQELEAEGVSSGHIHVIPDHDRRVDATDTDHTRYNDAIHDLHLPDADARTYQASIRNGDYVVSVNAGDDRIERIQAIMRRPEAEAHNLDARDEEFRDYDFLAPSDTTRTVDPALRAERDPAYTGSDVRSYRRGSSLSDN</sequence>
<dbReference type="RefSeq" id="WP_163043858.1">
    <property type="nucleotide sequence ID" value="NZ_JAAAMJ010000006.1"/>
</dbReference>
<gene>
    <name evidence="2" type="ORF">GTW51_10375</name>
</gene>
<dbReference type="EMBL" id="JAAAMJ010000006">
    <property type="protein sequence ID" value="NDV87107.1"/>
    <property type="molecule type" value="Genomic_DNA"/>
</dbReference>
<keyword evidence="3" id="KW-1185">Reference proteome</keyword>
<dbReference type="AlphaFoldDB" id="A0A6L9MH23"/>
<name>A0A6L9MH23_9HYPH</name>
<evidence type="ECO:0000256" key="1">
    <source>
        <dbReference type="SAM" id="MobiDB-lite"/>
    </source>
</evidence>
<proteinExistence type="predicted"/>
<accession>A0A6L9MH23</accession>
<feature type="region of interest" description="Disordered" evidence="1">
    <location>
        <begin position="135"/>
        <end position="157"/>
    </location>
</feature>
<evidence type="ECO:0008006" key="4">
    <source>
        <dbReference type="Google" id="ProtNLM"/>
    </source>
</evidence>
<dbReference type="Proteomes" id="UP000476332">
    <property type="component" value="Unassembled WGS sequence"/>
</dbReference>
<organism evidence="2 3">
    <name type="scientific">Aurantimonas aggregata</name>
    <dbReference type="NCBI Taxonomy" id="2047720"/>
    <lineage>
        <taxon>Bacteria</taxon>
        <taxon>Pseudomonadati</taxon>
        <taxon>Pseudomonadota</taxon>
        <taxon>Alphaproteobacteria</taxon>
        <taxon>Hyphomicrobiales</taxon>
        <taxon>Aurantimonadaceae</taxon>
        <taxon>Aurantimonas</taxon>
    </lineage>
</organism>